<dbReference type="PANTHER" id="PTHR43323">
    <property type="entry name" value="3-HYDROXY-3-METHYLGLUTARYL COENZYME A SYNTHASE"/>
    <property type="match status" value="1"/>
</dbReference>
<dbReference type="NCBIfam" id="TIGR01835">
    <property type="entry name" value="HMG-CoA-S_prok"/>
    <property type="match status" value="1"/>
</dbReference>
<feature type="binding site" evidence="4">
    <location>
        <position position="245"/>
    </location>
    <ligand>
        <name>(3S)-3-hydroxy-3-methylglutaryl-CoA</name>
        <dbReference type="ChEBI" id="CHEBI:43074"/>
    </ligand>
</feature>
<evidence type="ECO:0000259" key="6">
    <source>
        <dbReference type="Pfam" id="PF08540"/>
    </source>
</evidence>
<dbReference type="RefSeq" id="WP_060591974.1">
    <property type="nucleotide sequence ID" value="NZ_CP031418.1"/>
</dbReference>
<feature type="domain" description="Hydroxymethylglutaryl-coenzyme A synthase C-terminal" evidence="6">
    <location>
        <begin position="261"/>
        <end position="323"/>
    </location>
</feature>
<dbReference type="InterPro" id="IPR016039">
    <property type="entry name" value="Thiolase-like"/>
</dbReference>
<feature type="active site" description="Acyl-thioester intermediate" evidence="3">
    <location>
        <position position="114"/>
    </location>
</feature>
<feature type="binding site" evidence="4">
    <location>
        <position position="32"/>
    </location>
    <ligand>
        <name>(3S)-3-hydroxy-3-methylglutaryl-CoA</name>
        <dbReference type="ChEBI" id="CHEBI:43074"/>
    </ligand>
</feature>
<evidence type="ECO:0000313" key="7">
    <source>
        <dbReference type="EMBL" id="CRY76502.1"/>
    </source>
</evidence>
<feature type="binding site" evidence="4">
    <location>
        <position position="279"/>
    </location>
    <ligand>
        <name>(3S)-3-hydroxy-3-methylglutaryl-CoA</name>
        <dbReference type="ChEBI" id="CHEBI:43074"/>
    </ligand>
</feature>
<dbReference type="InterPro" id="IPR011554">
    <property type="entry name" value="HMG_CoA_synthase_prok"/>
</dbReference>
<proteinExistence type="inferred from homology"/>
<dbReference type="GO" id="GO:0006084">
    <property type="term" value="P:acetyl-CoA metabolic process"/>
    <property type="evidence" value="ECO:0007669"/>
    <property type="project" value="InterPro"/>
</dbReference>
<accession>A0A0H5NMS1</accession>
<evidence type="ECO:0000313" key="8">
    <source>
        <dbReference type="Proteomes" id="UP000057820"/>
    </source>
</evidence>
<dbReference type="PANTHER" id="PTHR43323:SF2">
    <property type="entry name" value="HYDROXYMETHYLGLUTARYL-COA SYNTHASE"/>
    <property type="match status" value="1"/>
</dbReference>
<reference evidence="8" key="1">
    <citation type="submission" date="2015-03" db="EMBL/GenBank/DDBJ databases">
        <authorList>
            <consortium name="Pathogen Informatics"/>
        </authorList>
    </citation>
    <scope>NUCLEOTIDE SEQUENCE [LARGE SCALE GENOMIC DNA]</scope>
    <source>
        <strain evidence="8">NCTC11134</strain>
    </source>
</reference>
<dbReference type="CDD" id="cd00827">
    <property type="entry name" value="init_cond_enzymes"/>
    <property type="match status" value="1"/>
</dbReference>
<dbReference type="EMBL" id="LN868938">
    <property type="protein sequence ID" value="CRY76502.1"/>
    <property type="molecule type" value="Genomic_DNA"/>
</dbReference>
<keyword evidence="2 7" id="KW-0808">Transferase</keyword>
<evidence type="ECO:0000256" key="1">
    <source>
        <dbReference type="ARBA" id="ARBA00007061"/>
    </source>
</evidence>
<comment type="similarity">
    <text evidence="1">Belongs to the thiolase-like superfamily. HMG-CoA synthase family.</text>
</comment>
<dbReference type="SUPFAM" id="SSF53901">
    <property type="entry name" value="Thiolase-like"/>
    <property type="match status" value="2"/>
</dbReference>
<feature type="active site" description="Proton donor/acceptor" evidence="3">
    <location>
        <position position="82"/>
    </location>
</feature>
<organism evidence="7 8">
    <name type="scientific">Nocardia farcinica</name>
    <dbReference type="NCBI Taxonomy" id="37329"/>
    <lineage>
        <taxon>Bacteria</taxon>
        <taxon>Bacillati</taxon>
        <taxon>Actinomycetota</taxon>
        <taxon>Actinomycetes</taxon>
        <taxon>Mycobacteriales</taxon>
        <taxon>Nocardiaceae</taxon>
        <taxon>Nocardia</taxon>
    </lineage>
</organism>
<feature type="domain" description="Hydroxymethylglutaryl-coenzyme A synthase N-terminal" evidence="5">
    <location>
        <begin position="5"/>
        <end position="167"/>
    </location>
</feature>
<feature type="active site" description="Proton donor/acceptor" evidence="3">
    <location>
        <position position="236"/>
    </location>
</feature>
<dbReference type="Gene3D" id="3.40.47.10">
    <property type="match status" value="2"/>
</dbReference>
<evidence type="ECO:0000256" key="2">
    <source>
        <dbReference type="ARBA" id="ARBA00022679"/>
    </source>
</evidence>
<gene>
    <name evidence="7" type="primary">pksG</name>
    <name evidence="7" type="ORF">ERS450000_01886</name>
</gene>
<dbReference type="KEGG" id="nfr:ERS450000_01886"/>
<dbReference type="EC" id="2.3.3.-" evidence="7"/>
<dbReference type="Pfam" id="PF01154">
    <property type="entry name" value="HMG_CoA_synt_N"/>
    <property type="match status" value="1"/>
</dbReference>
<name>A0A0H5NMS1_NOCFR</name>
<sequence>MTTTAVGIHDLSFATTHYALDHVLLADRLGVDVDKFRLGIGQETMSVAAADEDVVTLAAAAAAPVLERHGAEDIRTVLLATESGVDQSKSAGLYLHPLIGLPNSARVVELKQACYGGTAGLQFAAGLIARDPAQRVLVIAADVAKYDLDSPGEPTQGAAAVAMLVTADPGIVAFEMPSGLYSADIMDFWRPNYRSAALVDGKTSVNAYQKAAQEAWSDYRRRGGRDLGEFAAFCYHQPFTRMAYKAHRHLLESQGHRADPDAIESAVAHTTHYNRTVGNSYTASLYLGLMSLLDHADDLSGRPLAFVSYGSGSVAEFFGGVVVPGYRRHLRTEATRAAIATREPLGYDEYRALHEAGTPTDGRYHALPAQTRRHFRLAAISGHKRIYEAREPLPVTVDQAGAD</sequence>
<dbReference type="Pfam" id="PF08540">
    <property type="entry name" value="HMG_CoA_synt_C"/>
    <property type="match status" value="1"/>
</dbReference>
<keyword evidence="7" id="KW-0012">Acyltransferase</keyword>
<evidence type="ECO:0000256" key="4">
    <source>
        <dbReference type="PIRSR" id="PIRSR611554-2"/>
    </source>
</evidence>
<feature type="binding site" evidence="4">
    <location>
        <position position="146"/>
    </location>
    <ligand>
        <name>(3S)-3-hydroxy-3-methylglutaryl-CoA</name>
        <dbReference type="ChEBI" id="CHEBI:43074"/>
    </ligand>
</feature>
<dbReference type="InterPro" id="IPR013746">
    <property type="entry name" value="HMG_CoA_synt_C_dom"/>
</dbReference>
<evidence type="ECO:0000256" key="3">
    <source>
        <dbReference type="PIRSR" id="PIRSR611554-1"/>
    </source>
</evidence>
<dbReference type="GO" id="GO:0004421">
    <property type="term" value="F:hydroxymethylglutaryl-CoA synthase activity"/>
    <property type="evidence" value="ECO:0007669"/>
    <property type="project" value="InterPro"/>
</dbReference>
<dbReference type="InterPro" id="IPR013528">
    <property type="entry name" value="HMG_CoA_synth_N"/>
</dbReference>
<protein>
    <submittedName>
        <fullName evidence="7">Polyketide biosynthesis 3-hydroxy-3-methylglutaryl-ACP synthase pksG</fullName>
        <ecNumber evidence="7">2.3.3.-</ecNumber>
    </submittedName>
</protein>
<dbReference type="AlphaFoldDB" id="A0A0H5NMS1"/>
<evidence type="ECO:0000259" key="5">
    <source>
        <dbReference type="Pfam" id="PF01154"/>
    </source>
</evidence>
<dbReference type="Proteomes" id="UP000057820">
    <property type="component" value="Chromosome 1"/>
</dbReference>